<dbReference type="NCBIfam" id="TIGR00083">
    <property type="entry name" value="ribF"/>
    <property type="match status" value="1"/>
</dbReference>
<evidence type="ECO:0000313" key="17">
    <source>
        <dbReference type="EMBL" id="TNC74683.1"/>
    </source>
</evidence>
<comment type="caution">
    <text evidence="17">The sequence shown here is derived from an EMBL/GenBank/DDBJ whole genome shotgun (WGS) entry which is preliminary data.</text>
</comment>
<dbReference type="InterPro" id="IPR014729">
    <property type="entry name" value="Rossmann-like_a/b/a_fold"/>
</dbReference>
<dbReference type="Gene3D" id="3.40.50.620">
    <property type="entry name" value="HUPs"/>
    <property type="match status" value="1"/>
</dbReference>
<evidence type="ECO:0000256" key="10">
    <source>
        <dbReference type="ARBA" id="ARBA00022827"/>
    </source>
</evidence>
<organism evidence="17 18">
    <name type="scientific">Rubellimicrobium roseum</name>
    <dbReference type="NCBI Taxonomy" id="687525"/>
    <lineage>
        <taxon>Bacteria</taxon>
        <taxon>Pseudomonadati</taxon>
        <taxon>Pseudomonadota</taxon>
        <taxon>Alphaproteobacteria</taxon>
        <taxon>Rhodobacterales</taxon>
        <taxon>Roseobacteraceae</taxon>
        <taxon>Rubellimicrobium</taxon>
    </lineage>
</organism>
<feature type="domain" description="Riboflavin kinase" evidence="16">
    <location>
        <begin position="179"/>
        <end position="306"/>
    </location>
</feature>
<keyword evidence="4 15" id="KW-0285">Flavoprotein</keyword>
<dbReference type="GO" id="GO:0009231">
    <property type="term" value="P:riboflavin biosynthetic process"/>
    <property type="evidence" value="ECO:0007669"/>
    <property type="project" value="InterPro"/>
</dbReference>
<evidence type="ECO:0000313" key="18">
    <source>
        <dbReference type="Proteomes" id="UP000305709"/>
    </source>
</evidence>
<dbReference type="Proteomes" id="UP000305709">
    <property type="component" value="Unassembled WGS sequence"/>
</dbReference>
<dbReference type="RefSeq" id="WP_139079677.1">
    <property type="nucleotide sequence ID" value="NZ_VDFV01000001.1"/>
</dbReference>
<keyword evidence="9 15" id="KW-0418">Kinase</keyword>
<name>A0A5C4NJC9_9RHOB</name>
<keyword evidence="8 15" id="KW-0547">Nucleotide-binding</keyword>
<comment type="catalytic activity">
    <reaction evidence="13 15">
        <text>riboflavin + ATP = FMN + ADP + H(+)</text>
        <dbReference type="Rhea" id="RHEA:14357"/>
        <dbReference type="ChEBI" id="CHEBI:15378"/>
        <dbReference type="ChEBI" id="CHEBI:30616"/>
        <dbReference type="ChEBI" id="CHEBI:57986"/>
        <dbReference type="ChEBI" id="CHEBI:58210"/>
        <dbReference type="ChEBI" id="CHEBI:456216"/>
        <dbReference type="EC" id="2.7.1.26"/>
    </reaction>
</comment>
<dbReference type="EMBL" id="VDFV01000001">
    <property type="protein sequence ID" value="TNC74683.1"/>
    <property type="molecule type" value="Genomic_DNA"/>
</dbReference>
<evidence type="ECO:0000256" key="3">
    <source>
        <dbReference type="ARBA" id="ARBA00005201"/>
    </source>
</evidence>
<evidence type="ECO:0000256" key="4">
    <source>
        <dbReference type="ARBA" id="ARBA00022630"/>
    </source>
</evidence>
<comment type="pathway">
    <text evidence="3 15">Cofactor biosynthesis; FMN biosynthesis; FMN from riboflavin (ATP route): step 1/1.</text>
</comment>
<comment type="pathway">
    <text evidence="2 15">Cofactor biosynthesis; FAD biosynthesis; FAD from FMN: step 1/1.</text>
</comment>
<dbReference type="PANTHER" id="PTHR22749">
    <property type="entry name" value="RIBOFLAVIN KINASE/FMN ADENYLYLTRANSFERASE"/>
    <property type="match status" value="1"/>
</dbReference>
<evidence type="ECO:0000259" key="16">
    <source>
        <dbReference type="SMART" id="SM00904"/>
    </source>
</evidence>
<dbReference type="GO" id="GO:0009398">
    <property type="term" value="P:FMN biosynthetic process"/>
    <property type="evidence" value="ECO:0007669"/>
    <property type="project" value="UniProtKB-UniRule"/>
</dbReference>
<dbReference type="InterPro" id="IPR002606">
    <property type="entry name" value="Riboflavin_kinase_bac"/>
</dbReference>
<dbReference type="Pfam" id="PF06574">
    <property type="entry name" value="FAD_syn"/>
    <property type="match status" value="1"/>
</dbReference>
<dbReference type="CDD" id="cd02064">
    <property type="entry name" value="FAD_synthetase_N"/>
    <property type="match status" value="1"/>
</dbReference>
<dbReference type="PANTHER" id="PTHR22749:SF6">
    <property type="entry name" value="RIBOFLAVIN KINASE"/>
    <property type="match status" value="1"/>
</dbReference>
<dbReference type="SUPFAM" id="SSF82114">
    <property type="entry name" value="Riboflavin kinase-like"/>
    <property type="match status" value="1"/>
</dbReference>
<evidence type="ECO:0000256" key="2">
    <source>
        <dbReference type="ARBA" id="ARBA00004726"/>
    </source>
</evidence>
<gene>
    <name evidence="17" type="ORF">FHG71_00660</name>
</gene>
<evidence type="ECO:0000256" key="14">
    <source>
        <dbReference type="ARBA" id="ARBA00049494"/>
    </source>
</evidence>
<keyword evidence="6 15" id="KW-0808">Transferase</keyword>
<dbReference type="GO" id="GO:0006747">
    <property type="term" value="P:FAD biosynthetic process"/>
    <property type="evidence" value="ECO:0007669"/>
    <property type="project" value="UniProtKB-UniRule"/>
</dbReference>
<keyword evidence="7 15" id="KW-0548">Nucleotidyltransferase</keyword>
<dbReference type="SMART" id="SM00904">
    <property type="entry name" value="Flavokinase"/>
    <property type="match status" value="1"/>
</dbReference>
<evidence type="ECO:0000256" key="1">
    <source>
        <dbReference type="ARBA" id="ARBA00002121"/>
    </source>
</evidence>
<dbReference type="OrthoDB" id="9803667at2"/>
<reference evidence="17 18" key="1">
    <citation type="submission" date="2019-06" db="EMBL/GenBank/DDBJ databases">
        <authorList>
            <person name="Jiang L."/>
        </authorList>
    </citation>
    <scope>NUCLEOTIDE SEQUENCE [LARGE SCALE GENOMIC DNA]</scope>
    <source>
        <strain evidence="17 18">YIM 48858</strain>
    </source>
</reference>
<evidence type="ECO:0000256" key="13">
    <source>
        <dbReference type="ARBA" id="ARBA00047880"/>
    </source>
</evidence>
<dbReference type="Pfam" id="PF01687">
    <property type="entry name" value="Flavokinase"/>
    <property type="match status" value="1"/>
</dbReference>
<evidence type="ECO:0000256" key="12">
    <source>
        <dbReference type="ARBA" id="ARBA00023268"/>
    </source>
</evidence>
<comment type="function">
    <text evidence="1">Catalyzes the phosphorylation of riboflavin to FMN followed by the adenylation of FMN to FAD.</text>
</comment>
<dbReference type="InterPro" id="IPR015864">
    <property type="entry name" value="FAD_synthase"/>
</dbReference>
<evidence type="ECO:0000256" key="15">
    <source>
        <dbReference type="PIRNR" id="PIRNR004491"/>
    </source>
</evidence>
<evidence type="ECO:0000256" key="7">
    <source>
        <dbReference type="ARBA" id="ARBA00022695"/>
    </source>
</evidence>
<dbReference type="EC" id="2.7.7.2" evidence="15"/>
<evidence type="ECO:0000256" key="6">
    <source>
        <dbReference type="ARBA" id="ARBA00022679"/>
    </source>
</evidence>
<dbReference type="Gene3D" id="2.40.30.30">
    <property type="entry name" value="Riboflavin kinase-like"/>
    <property type="match status" value="1"/>
</dbReference>
<dbReference type="UniPathway" id="UPA00276">
    <property type="reaction ID" value="UER00406"/>
</dbReference>
<dbReference type="PIRSF" id="PIRSF004491">
    <property type="entry name" value="FAD_Synth"/>
    <property type="match status" value="1"/>
</dbReference>
<comment type="catalytic activity">
    <reaction evidence="14 15">
        <text>FMN + ATP + H(+) = FAD + diphosphate</text>
        <dbReference type="Rhea" id="RHEA:17237"/>
        <dbReference type="ChEBI" id="CHEBI:15378"/>
        <dbReference type="ChEBI" id="CHEBI:30616"/>
        <dbReference type="ChEBI" id="CHEBI:33019"/>
        <dbReference type="ChEBI" id="CHEBI:57692"/>
        <dbReference type="ChEBI" id="CHEBI:58210"/>
        <dbReference type="EC" id="2.7.7.2"/>
    </reaction>
</comment>
<dbReference type="GO" id="GO:0005524">
    <property type="term" value="F:ATP binding"/>
    <property type="evidence" value="ECO:0007669"/>
    <property type="project" value="UniProtKB-UniRule"/>
</dbReference>
<dbReference type="InterPro" id="IPR023468">
    <property type="entry name" value="Riboflavin_kinase"/>
</dbReference>
<comment type="similarity">
    <text evidence="15">Belongs to the ribF family.</text>
</comment>
<dbReference type="AlphaFoldDB" id="A0A5C4NJC9"/>
<dbReference type="SUPFAM" id="SSF52374">
    <property type="entry name" value="Nucleotidylyl transferase"/>
    <property type="match status" value="1"/>
</dbReference>
<dbReference type="FunFam" id="3.40.50.620:FF:000021">
    <property type="entry name" value="Riboflavin biosynthesis protein"/>
    <property type="match status" value="1"/>
</dbReference>
<evidence type="ECO:0000256" key="11">
    <source>
        <dbReference type="ARBA" id="ARBA00022840"/>
    </source>
</evidence>
<dbReference type="NCBIfam" id="NF004160">
    <property type="entry name" value="PRK05627.1-3"/>
    <property type="match status" value="1"/>
</dbReference>
<dbReference type="InterPro" id="IPR023465">
    <property type="entry name" value="Riboflavin_kinase_dom_sf"/>
</dbReference>
<evidence type="ECO:0000256" key="5">
    <source>
        <dbReference type="ARBA" id="ARBA00022643"/>
    </source>
</evidence>
<proteinExistence type="inferred from homology"/>
<keyword evidence="5 15" id="KW-0288">FMN</keyword>
<evidence type="ECO:0000256" key="8">
    <source>
        <dbReference type="ARBA" id="ARBA00022741"/>
    </source>
</evidence>
<evidence type="ECO:0000256" key="9">
    <source>
        <dbReference type="ARBA" id="ARBA00022777"/>
    </source>
</evidence>
<keyword evidence="11 15" id="KW-0067">ATP-binding</keyword>
<sequence>MRILRDRHAIPPEARGASAAIGNFDGVHLGHQAVIDRARRPGVPLGVVTFEPHPREWFAPDSPPFRLMNAQAKAHRLQMLGVDSLFELTFDGALASLSPEAFVRDVLARDLGLSHAVVGADFRFGQGRAGTAETLRDLGPDAGIDVSIAPMVEVGTDEVSSTAIRQALADGRPRDATRMLGHLHRIEGPVIRGDQRGRTLGYPTANMSIQGLHPPRFGVYAVRADILDGRHAGSYHGAASIGVRPMFGVNTPNCETFLFDFSADIYGATLSVALVDFLRPEMVFDGLPGLIAQMDADCARAREILAHA</sequence>
<accession>A0A5C4NJC9</accession>
<dbReference type="GO" id="GO:0008531">
    <property type="term" value="F:riboflavin kinase activity"/>
    <property type="evidence" value="ECO:0007669"/>
    <property type="project" value="UniProtKB-UniRule"/>
</dbReference>
<dbReference type="UniPathway" id="UPA00277">
    <property type="reaction ID" value="UER00407"/>
</dbReference>
<dbReference type="GO" id="GO:0003919">
    <property type="term" value="F:FMN adenylyltransferase activity"/>
    <property type="evidence" value="ECO:0007669"/>
    <property type="project" value="UniProtKB-UniRule"/>
</dbReference>
<protein>
    <recommendedName>
        <fullName evidence="15">Riboflavin biosynthesis protein</fullName>
    </recommendedName>
    <domain>
        <recommendedName>
            <fullName evidence="15">Riboflavin kinase</fullName>
            <ecNumber evidence="15">2.7.1.26</ecNumber>
        </recommendedName>
        <alternativeName>
            <fullName evidence="15">Flavokinase</fullName>
        </alternativeName>
    </domain>
    <domain>
        <recommendedName>
            <fullName evidence="15">FMN adenylyltransferase</fullName>
            <ecNumber evidence="15">2.7.7.2</ecNumber>
        </recommendedName>
        <alternativeName>
            <fullName evidence="15">FAD pyrophosphorylase</fullName>
        </alternativeName>
        <alternativeName>
            <fullName evidence="15">FAD synthase</fullName>
        </alternativeName>
    </domain>
</protein>
<dbReference type="EC" id="2.7.1.26" evidence="15"/>
<keyword evidence="18" id="KW-1185">Reference proteome</keyword>
<keyword evidence="10 15" id="KW-0274">FAD</keyword>
<keyword evidence="12" id="KW-0511">Multifunctional enzyme</keyword>
<dbReference type="InterPro" id="IPR015865">
    <property type="entry name" value="Riboflavin_kinase_bac/euk"/>
</dbReference>